<reference evidence="1 2" key="1">
    <citation type="submission" date="2017-09" db="EMBL/GenBank/DDBJ databases">
        <title>Depth-based differentiation of microbial function through sediment-hosted aquifers and enrichment of novel symbionts in the deep terrestrial subsurface.</title>
        <authorList>
            <person name="Probst A.J."/>
            <person name="Ladd B."/>
            <person name="Jarett J.K."/>
            <person name="Geller-Mcgrath D.E."/>
            <person name="Sieber C.M."/>
            <person name="Emerson J.B."/>
            <person name="Anantharaman K."/>
            <person name="Thomas B.C."/>
            <person name="Malmstrom R."/>
            <person name="Stieglmeier M."/>
            <person name="Klingl A."/>
            <person name="Woyke T."/>
            <person name="Ryan C.M."/>
            <person name="Banfield J.F."/>
        </authorList>
    </citation>
    <scope>NUCLEOTIDE SEQUENCE [LARGE SCALE GENOMIC DNA]</scope>
    <source>
        <strain evidence="1">CG11_big_fil_rev_8_21_14_0_20_42_13</strain>
    </source>
</reference>
<proteinExistence type="predicted"/>
<dbReference type="AlphaFoldDB" id="A0A2H0M1P4"/>
<gene>
    <name evidence="1" type="ORF">COV72_01100</name>
</gene>
<comment type="caution">
    <text evidence="1">The sequence shown here is derived from an EMBL/GenBank/DDBJ whole genome shotgun (WGS) entry which is preliminary data.</text>
</comment>
<evidence type="ECO:0000313" key="1">
    <source>
        <dbReference type="EMBL" id="PIQ89844.1"/>
    </source>
</evidence>
<dbReference type="Proteomes" id="UP000229641">
    <property type="component" value="Unassembled WGS sequence"/>
</dbReference>
<sequence>MTHYFPKVKAAVIKISDGSLSLKDTIRLKGHTTDFKQNIVSMQIDRRPIEKAQKPDEIGLRVNQRVRINDQVYKLL</sequence>
<dbReference type="EMBL" id="PCWA01000015">
    <property type="protein sequence ID" value="PIQ89844.1"/>
    <property type="molecule type" value="Genomic_DNA"/>
</dbReference>
<protein>
    <recommendedName>
        <fullName evidence="3">Translation elongation factor-like protein</fullName>
    </recommendedName>
</protein>
<dbReference type="SUPFAM" id="SSF50447">
    <property type="entry name" value="Translation proteins"/>
    <property type="match status" value="1"/>
</dbReference>
<organism evidence="1 2">
    <name type="scientific">Candidatus Ghiorseimicrobium undicola</name>
    <dbReference type="NCBI Taxonomy" id="1974746"/>
    <lineage>
        <taxon>Bacteria</taxon>
        <taxon>Pseudomonadati</taxon>
        <taxon>Candidatus Omnitrophota</taxon>
        <taxon>Candidatus Ghiorseimicrobium</taxon>
    </lineage>
</organism>
<dbReference type="InterPro" id="IPR009000">
    <property type="entry name" value="Transl_B-barrel_sf"/>
</dbReference>
<name>A0A2H0M1P4_9BACT</name>
<evidence type="ECO:0008006" key="3">
    <source>
        <dbReference type="Google" id="ProtNLM"/>
    </source>
</evidence>
<evidence type="ECO:0000313" key="2">
    <source>
        <dbReference type="Proteomes" id="UP000229641"/>
    </source>
</evidence>
<accession>A0A2H0M1P4</accession>